<keyword evidence="1" id="KW-1133">Transmembrane helix</keyword>
<dbReference type="HOGENOM" id="CLU_1259140_0_0_2"/>
<keyword evidence="1" id="KW-0472">Membrane</keyword>
<feature type="transmembrane region" description="Helical" evidence="1">
    <location>
        <begin position="51"/>
        <end position="75"/>
    </location>
</feature>
<dbReference type="Proteomes" id="UP000001037">
    <property type="component" value="Chromosome"/>
</dbReference>
<dbReference type="KEGG" id="pfm:Pyrfu_0472"/>
<protein>
    <submittedName>
        <fullName evidence="2">Uncharacterized protein</fullName>
    </submittedName>
</protein>
<keyword evidence="1" id="KW-0812">Transmembrane</keyword>
<dbReference type="eggNOG" id="arCOG12465">
    <property type="taxonomic scope" value="Archaea"/>
</dbReference>
<sequence>MCRDTRRIGALHAENGARLHRAVQIYTYTPFPEGANGTEAMYARRPIIPGFVLTILVFTSILAVATLGAAGPAVYSVKKLAESKAQTSYVEDPVTITVTIRKGVTVKVHIPKGNAYAATAIAIYGDYDESRGKFIYISGGLGYRTKSWCSLTCFEKYDITVLETSFDLRKYKDGDWYKFVAKGKAKYKVTHCTWWISCDDKETFPHSLKAIAYVPKSRV</sequence>
<evidence type="ECO:0000313" key="3">
    <source>
        <dbReference type="Proteomes" id="UP000001037"/>
    </source>
</evidence>
<dbReference type="InParanoid" id="G0EGG9"/>
<dbReference type="STRING" id="694429.Pyrfu_0472"/>
<evidence type="ECO:0000313" key="2">
    <source>
        <dbReference type="EMBL" id="AEM38343.1"/>
    </source>
</evidence>
<reference evidence="2 3" key="1">
    <citation type="journal article" date="2011" name="Stand. Genomic Sci.">
        <title>Complete genome sequence of the hyperthermophilic chemolithoautotroph Pyrolobus fumarii type strain (1A).</title>
        <authorList>
            <person name="Anderson I."/>
            <person name="Goker M."/>
            <person name="Nolan M."/>
            <person name="Lucas S."/>
            <person name="Hammon N."/>
            <person name="Deshpande S."/>
            <person name="Cheng J.F."/>
            <person name="Tapia R."/>
            <person name="Han C."/>
            <person name="Goodwin L."/>
            <person name="Pitluck S."/>
            <person name="Huntemann M."/>
            <person name="Liolios K."/>
            <person name="Ivanova N."/>
            <person name="Pagani I."/>
            <person name="Mavromatis K."/>
            <person name="Ovchinikova G."/>
            <person name="Pati A."/>
            <person name="Chen A."/>
            <person name="Palaniappan K."/>
            <person name="Land M."/>
            <person name="Hauser L."/>
            <person name="Brambilla E.M."/>
            <person name="Huber H."/>
            <person name="Yasawong M."/>
            <person name="Rohde M."/>
            <person name="Spring S."/>
            <person name="Abt B."/>
            <person name="Sikorski J."/>
            <person name="Wirth R."/>
            <person name="Detter J.C."/>
            <person name="Woyke T."/>
            <person name="Bristow J."/>
            <person name="Eisen J.A."/>
            <person name="Markowitz V."/>
            <person name="Hugenholtz P."/>
            <person name="Kyrpides N.C."/>
            <person name="Klenk H.P."/>
            <person name="Lapidus A."/>
        </authorList>
    </citation>
    <scope>NUCLEOTIDE SEQUENCE [LARGE SCALE GENOMIC DNA]</scope>
    <source>
        <strain evidence="3">DSM 11204 / 1A</strain>
    </source>
</reference>
<name>G0EGG9_PYRF1</name>
<dbReference type="EMBL" id="CP002838">
    <property type="protein sequence ID" value="AEM38343.1"/>
    <property type="molecule type" value="Genomic_DNA"/>
</dbReference>
<dbReference type="AlphaFoldDB" id="G0EGG9"/>
<proteinExistence type="predicted"/>
<gene>
    <name evidence="2" type="ordered locus">Pyrfu_0472</name>
</gene>
<accession>G0EGG9</accession>
<keyword evidence="3" id="KW-1185">Reference proteome</keyword>
<organism evidence="2 3">
    <name type="scientific">Pyrolobus fumarii (strain DSM 11204 / 1A)</name>
    <dbReference type="NCBI Taxonomy" id="694429"/>
    <lineage>
        <taxon>Archaea</taxon>
        <taxon>Thermoproteota</taxon>
        <taxon>Thermoprotei</taxon>
        <taxon>Desulfurococcales</taxon>
        <taxon>Pyrodictiaceae</taxon>
        <taxon>Pyrolobus</taxon>
    </lineage>
</organism>
<evidence type="ECO:0000256" key="1">
    <source>
        <dbReference type="SAM" id="Phobius"/>
    </source>
</evidence>